<feature type="compositionally biased region" description="Basic and acidic residues" evidence="1">
    <location>
        <begin position="186"/>
        <end position="229"/>
    </location>
</feature>
<accession>A0ABQ8I1R8</accession>
<dbReference type="InterPro" id="IPR035445">
    <property type="entry name" value="GYF-like_dom_sf"/>
</dbReference>
<dbReference type="SMART" id="SM00444">
    <property type="entry name" value="GYF"/>
    <property type="match status" value="1"/>
</dbReference>
<dbReference type="SUPFAM" id="SSF55277">
    <property type="entry name" value="GYF domain"/>
    <property type="match status" value="1"/>
</dbReference>
<proteinExistence type="predicted"/>
<gene>
    <name evidence="3" type="ORF">JRO89_XS05G0128700</name>
</gene>
<feature type="region of interest" description="Disordered" evidence="1">
    <location>
        <begin position="1505"/>
        <end position="1554"/>
    </location>
</feature>
<reference evidence="3 4" key="1">
    <citation type="submission" date="2021-02" db="EMBL/GenBank/DDBJ databases">
        <title>Plant Genome Project.</title>
        <authorList>
            <person name="Zhang R.-G."/>
        </authorList>
    </citation>
    <scope>NUCLEOTIDE SEQUENCE [LARGE SCALE GENOMIC DNA]</scope>
    <source>
        <tissue evidence="3">Leaves</tissue>
    </source>
</reference>
<feature type="region of interest" description="Disordered" evidence="1">
    <location>
        <begin position="525"/>
        <end position="582"/>
    </location>
</feature>
<dbReference type="PANTHER" id="PTHR46992">
    <property type="entry name" value="GYF DOMAIN-CONTAINING PROTEIN"/>
    <property type="match status" value="1"/>
</dbReference>
<organism evidence="3 4">
    <name type="scientific">Xanthoceras sorbifolium</name>
    <dbReference type="NCBI Taxonomy" id="99658"/>
    <lineage>
        <taxon>Eukaryota</taxon>
        <taxon>Viridiplantae</taxon>
        <taxon>Streptophyta</taxon>
        <taxon>Embryophyta</taxon>
        <taxon>Tracheophyta</taxon>
        <taxon>Spermatophyta</taxon>
        <taxon>Magnoliopsida</taxon>
        <taxon>eudicotyledons</taxon>
        <taxon>Gunneridae</taxon>
        <taxon>Pentapetalae</taxon>
        <taxon>rosids</taxon>
        <taxon>malvids</taxon>
        <taxon>Sapindales</taxon>
        <taxon>Sapindaceae</taxon>
        <taxon>Xanthoceroideae</taxon>
        <taxon>Xanthoceras</taxon>
    </lineage>
</organism>
<feature type="region of interest" description="Disordered" evidence="1">
    <location>
        <begin position="1253"/>
        <end position="1276"/>
    </location>
</feature>
<dbReference type="PROSITE" id="PS50829">
    <property type="entry name" value="GYF"/>
    <property type="match status" value="1"/>
</dbReference>
<feature type="region of interest" description="Disordered" evidence="1">
    <location>
        <begin position="480"/>
        <end position="501"/>
    </location>
</feature>
<feature type="compositionally biased region" description="Basic and acidic residues" evidence="1">
    <location>
        <begin position="241"/>
        <end position="251"/>
    </location>
</feature>
<dbReference type="Gene3D" id="3.30.1490.40">
    <property type="match status" value="1"/>
</dbReference>
<feature type="compositionally biased region" description="Polar residues" evidence="1">
    <location>
        <begin position="1511"/>
        <end position="1538"/>
    </location>
</feature>
<feature type="compositionally biased region" description="Polar residues" evidence="1">
    <location>
        <begin position="551"/>
        <end position="569"/>
    </location>
</feature>
<feature type="compositionally biased region" description="Basic and acidic residues" evidence="1">
    <location>
        <begin position="116"/>
        <end position="152"/>
    </location>
</feature>
<evidence type="ECO:0000259" key="2">
    <source>
        <dbReference type="PROSITE" id="PS50829"/>
    </source>
</evidence>
<evidence type="ECO:0000256" key="1">
    <source>
        <dbReference type="SAM" id="MobiDB-lite"/>
    </source>
</evidence>
<feature type="region of interest" description="Disordered" evidence="1">
    <location>
        <begin position="1586"/>
        <end position="1629"/>
    </location>
</feature>
<feature type="region of interest" description="Disordered" evidence="1">
    <location>
        <begin position="102"/>
        <end position="272"/>
    </location>
</feature>
<feature type="compositionally biased region" description="Basic and acidic residues" evidence="1">
    <location>
        <begin position="1255"/>
        <end position="1264"/>
    </location>
</feature>
<protein>
    <recommendedName>
        <fullName evidence="2">GYF domain-containing protein</fullName>
    </recommendedName>
</protein>
<sequence>MAEGKFDLPDDLLSSKPSDHLWTSKGINFWFCSIRFMLYGVNAEALFIDPKLADRDASRGNNEDKGLMGLLDDLKDQGASESSIPLSPQWLYAKPSEKVDIRAPTSGSLGNSSDLNQKESWRLEGSEERKDWRRSAAESDSSRRWREEERETGLLGGRRDRRKADRRIDNVSTRESSDSRAVPSSDRWHDGNTRRDSKWSSRWGPEDKEKESRTEKRTDVEKEKEDTHNDNQPFVSSNRSVSERDSDSRDKWRPRHRMEVHSSGSSSYRAAPGFGLERGRVEGSNLGFTIGRGRSNAVGRSSSAGIGAVQSYQNESVPGKPRLSSDTFRYPRGKLLDIYRRQKVNTSMGTIPDEMEELSPITQAGFIGPLAFVAPDLEEEAVLSDIWKGKITSSGVVYNSFKQGKSTEYVSGAEDLESVEGTQDVLPSVFPDETVETLNEAGNRIAHPFDDDGTLRNYCSHMNEVDGREANFEEQKVTIRNHGLDSDRHTPAFPKSNGVSSAIDIDSADFNTSEDWQRMDSAINKHPHFDNTESASSFDMTSKLPDDPSSLLATASAEQKQGGSSQHLGSNGAMKDSQRDTPPEQQILCYVDPQGAIQGPFLGADIISWFEQGFFGTDLPVRMADAPEGTPFHELGEVMPHLKANDMNVNTDDPNSELEHFGVLEGNTETTLPAPASVSAISDSSLVVDMRRTLSEFDGLSDQHLQSRLSEPKAPLSQSHYEGQSIQDFVPQDEGFFIFLFYSLLIVLRRLGNTGYPNVKSLGGIQDPVENSIIQRSHTELSESGMPSKNENKLHPFGLLWSELEGTHTRPTNMPSSMGRPPFNSMADPALAAETWPDGHRKSSLSEPNVYQDAMAAHHMRRMEQESNHFDLAEQLLSKQLQQQQLQQRNMFSHARLNDSVLEQVPNQNLFHHQQLANHPPDLEHILTLHLQQQRQLQLQQQQLQQQQQFQQQQKLMQERQQSQARLLLLEQLLHNQMTDPGLGQSHIDPIRANNVLDQALLEQRLLHELQQRSHHLPKHFVPSLDQLIQMKLGQAPQQEHQRDLFELMSRSQHGQMQALEHQMLLQEQMRARQLSMGLRQRSNVQEERHLDSLWPADESNQFLRTLAGAHSSGFSPLDIYQQQQRPPHEEQLGHLERNLSVQEQLRQGMFEPRSLPFERSMSLPVGAPGMNLDAVNAMAHPHGLDVQELNTHMQPGGQVGSFSSGIHSHNLHHPLVPNQFNVSHSDAIEGRWSEGNGQLANEWVESRIQQSHINAERQRREPEVTMTSDDPSLWMLDGSHDDKSRRLLMELLHQKSGHHPSESLDMNVNGVSFGRRSPSGVYSGSNSSDHPFSILPDREAGLSSSFRVGSYGSNSSEPPQFYVADKQASLEINEKLQLRSESGVLPEGELFFSGINDSARTIYTDSNMIGQSSLTKEFLEMEGRKHGSKSEDMTKGSVFEVHDGTAKLAGLATLDRVEIPSNAFRRHTSQIAGSEAGFYDAFAEDIPKDQVPVASRMQDNILLRRPPVSRASSSQEGLSDLNSNPIIRGKMSSSTADGRQDPGGNPVSQGSDTMAAGKKEMRFRRTSSCSDTDVSETSFIDMLKSNTKKSVAPEAHTSGGIPESSDGTQGGRSGKKKGKKGRQIDPALLGFKVTSNRIMMGEIQRIDD</sequence>
<comment type="caution">
    <text evidence="3">The sequence shown here is derived from an EMBL/GenBank/DDBJ whole genome shotgun (WGS) entry which is preliminary data.</text>
</comment>
<evidence type="ECO:0000313" key="4">
    <source>
        <dbReference type="Proteomes" id="UP000827721"/>
    </source>
</evidence>
<dbReference type="EMBL" id="JAFEMO010000005">
    <property type="protein sequence ID" value="KAH7570535.1"/>
    <property type="molecule type" value="Genomic_DNA"/>
</dbReference>
<keyword evidence="4" id="KW-1185">Reference proteome</keyword>
<evidence type="ECO:0000313" key="3">
    <source>
        <dbReference type="EMBL" id="KAH7570535.1"/>
    </source>
</evidence>
<dbReference type="InterPro" id="IPR003169">
    <property type="entry name" value="GYF"/>
</dbReference>
<dbReference type="PANTHER" id="PTHR46992:SF4">
    <property type="entry name" value="GYF DOMAIN-CONTAINING PROTEIN"/>
    <property type="match status" value="1"/>
</dbReference>
<dbReference type="Pfam" id="PF02213">
    <property type="entry name" value="GYF"/>
    <property type="match status" value="1"/>
</dbReference>
<feature type="domain" description="GYF" evidence="2">
    <location>
        <begin position="585"/>
        <end position="636"/>
    </location>
</feature>
<name>A0ABQ8I1R8_9ROSI</name>
<feature type="compositionally biased region" description="Basic and acidic residues" evidence="1">
    <location>
        <begin position="480"/>
        <end position="490"/>
    </location>
</feature>
<feature type="compositionally biased region" description="Polar residues" evidence="1">
    <location>
        <begin position="105"/>
        <end position="115"/>
    </location>
</feature>
<dbReference type="Proteomes" id="UP000827721">
    <property type="component" value="Unassembled WGS sequence"/>
</dbReference>